<keyword evidence="4" id="KW-0804">Transcription</keyword>
<dbReference type="Proteomes" id="UP000219338">
    <property type="component" value="Unassembled WGS sequence"/>
</dbReference>
<dbReference type="AlphaFoldDB" id="A0A284R193"/>
<evidence type="ECO:0000256" key="3">
    <source>
        <dbReference type="ARBA" id="ARBA00023159"/>
    </source>
</evidence>
<organism evidence="8 9">
    <name type="scientific">Armillaria ostoyae</name>
    <name type="common">Armillaria root rot fungus</name>
    <dbReference type="NCBI Taxonomy" id="47428"/>
    <lineage>
        <taxon>Eukaryota</taxon>
        <taxon>Fungi</taxon>
        <taxon>Dikarya</taxon>
        <taxon>Basidiomycota</taxon>
        <taxon>Agaricomycotina</taxon>
        <taxon>Agaricomycetes</taxon>
        <taxon>Agaricomycetidae</taxon>
        <taxon>Agaricales</taxon>
        <taxon>Marasmiineae</taxon>
        <taxon>Physalacriaceae</taxon>
        <taxon>Armillaria</taxon>
    </lineage>
</organism>
<dbReference type="CDD" id="cd22926">
    <property type="entry name" value="HFD_SPT3"/>
    <property type="match status" value="1"/>
</dbReference>
<dbReference type="Gene3D" id="1.10.20.10">
    <property type="entry name" value="Histone, subunit A"/>
    <property type="match status" value="1"/>
</dbReference>
<dbReference type="FunFam" id="1.10.20.10:FF:000023">
    <property type="entry name" value="transcription initiation protein SPT3 homolog"/>
    <property type="match status" value="1"/>
</dbReference>
<keyword evidence="3" id="KW-0010">Activator</keyword>
<dbReference type="STRING" id="47428.A0A284R193"/>
<reference evidence="9" key="1">
    <citation type="journal article" date="2017" name="Nat. Ecol. Evol.">
        <title>Genome expansion and lineage-specific genetic innovations in the forest pathogenic fungi Armillaria.</title>
        <authorList>
            <person name="Sipos G."/>
            <person name="Prasanna A.N."/>
            <person name="Walter M.C."/>
            <person name="O'Connor E."/>
            <person name="Balint B."/>
            <person name="Krizsan K."/>
            <person name="Kiss B."/>
            <person name="Hess J."/>
            <person name="Varga T."/>
            <person name="Slot J."/>
            <person name="Riley R."/>
            <person name="Boka B."/>
            <person name="Rigling D."/>
            <person name="Barry K."/>
            <person name="Lee J."/>
            <person name="Mihaltcheva S."/>
            <person name="LaButti K."/>
            <person name="Lipzen A."/>
            <person name="Waldron R."/>
            <person name="Moloney N.M."/>
            <person name="Sperisen C."/>
            <person name="Kredics L."/>
            <person name="Vagvoelgyi C."/>
            <person name="Patrignani A."/>
            <person name="Fitzpatrick D."/>
            <person name="Nagy I."/>
            <person name="Doyle S."/>
            <person name="Anderson J.B."/>
            <person name="Grigoriev I.V."/>
            <person name="Gueldener U."/>
            <person name="Muensterkoetter M."/>
            <person name="Nagy L.G."/>
        </authorList>
    </citation>
    <scope>NUCLEOTIDE SEQUENCE [LARGE SCALE GENOMIC DNA]</scope>
    <source>
        <strain evidence="9">C18/9</strain>
    </source>
</reference>
<dbReference type="PANTHER" id="PTHR11380">
    <property type="entry name" value="TRANSCRIPTION INITIATION FACTOR TFIID/SUPT3-RELATED"/>
    <property type="match status" value="1"/>
</dbReference>
<feature type="region of interest" description="Disordered" evidence="7">
    <location>
        <begin position="282"/>
        <end position="304"/>
    </location>
</feature>
<sequence>MTTIKRANTGEMLGSREYKYTQEISQMMFVFGEVQEPNMDTVNLVEDIVRGQLIELIVQARALAVRRGARYLTAEDLIFLIRHDRGKVNRLRTYLSWKDVRKHAKDSGGDGGGGVEVETLEDGADDKLAAKAQKITIKLPWEITTIYSEVLKQSGHQSDDEEDEDDIEAHEASIQRLKASREADDATRQMTREELHLHIAKAGIPSFLHRLHSLIHFPAKRFREFLNLPPHLDLKANDDTVDIVGFLAFEMVRSLTLAGLSVKKSLEEASLLDEYTSPVMGKRKATSLGGSAEKRRREEEEERDEYTLPVNSLFLPPPEARIAIQPEHIQDAFSRMQGDWSHHRAAGMHNWRGGLVRTRVTLI</sequence>
<dbReference type="GO" id="GO:0046982">
    <property type="term" value="F:protein heterodimerization activity"/>
    <property type="evidence" value="ECO:0007669"/>
    <property type="project" value="InterPro"/>
</dbReference>
<gene>
    <name evidence="8" type="ORF">ARMOST_05822</name>
</gene>
<evidence type="ECO:0000256" key="7">
    <source>
        <dbReference type="SAM" id="MobiDB-lite"/>
    </source>
</evidence>
<dbReference type="OMA" id="QFMFNEQ"/>
<dbReference type="InterPro" id="IPR009072">
    <property type="entry name" value="Histone-fold"/>
</dbReference>
<keyword evidence="2" id="KW-0805">Transcription regulation</keyword>
<comment type="similarity">
    <text evidence="6">Belongs to the SPT3 family.</text>
</comment>
<dbReference type="GO" id="GO:0006366">
    <property type="term" value="P:transcription by RNA polymerase II"/>
    <property type="evidence" value="ECO:0007669"/>
    <property type="project" value="InterPro"/>
</dbReference>
<dbReference type="EMBL" id="FUEG01000003">
    <property type="protein sequence ID" value="SJL02494.1"/>
    <property type="molecule type" value="Genomic_DNA"/>
</dbReference>
<evidence type="ECO:0000313" key="9">
    <source>
        <dbReference type="Proteomes" id="UP000219338"/>
    </source>
</evidence>
<name>A0A284R193_ARMOS</name>
<dbReference type="GO" id="GO:0003712">
    <property type="term" value="F:transcription coregulator activity"/>
    <property type="evidence" value="ECO:0007669"/>
    <property type="project" value="TreeGrafter"/>
</dbReference>
<evidence type="ECO:0000256" key="6">
    <source>
        <dbReference type="ARBA" id="ARBA00061274"/>
    </source>
</evidence>
<dbReference type="Pfam" id="PF02269">
    <property type="entry name" value="TFIID-18kDa"/>
    <property type="match status" value="1"/>
</dbReference>
<evidence type="ECO:0000256" key="5">
    <source>
        <dbReference type="ARBA" id="ARBA00023242"/>
    </source>
</evidence>
<dbReference type="GO" id="GO:0000124">
    <property type="term" value="C:SAGA complex"/>
    <property type="evidence" value="ECO:0007669"/>
    <property type="project" value="TreeGrafter"/>
</dbReference>
<protein>
    <submittedName>
        <fullName evidence="8">Related to SAGA complex subunit spt3</fullName>
    </submittedName>
</protein>
<dbReference type="GO" id="GO:0005634">
    <property type="term" value="C:nucleus"/>
    <property type="evidence" value="ECO:0007669"/>
    <property type="project" value="UniProtKB-SubCell"/>
</dbReference>
<dbReference type="OrthoDB" id="66982at2759"/>
<evidence type="ECO:0000256" key="4">
    <source>
        <dbReference type="ARBA" id="ARBA00023163"/>
    </source>
</evidence>
<dbReference type="GO" id="GO:0006357">
    <property type="term" value="P:regulation of transcription by RNA polymerase II"/>
    <property type="evidence" value="ECO:0007669"/>
    <property type="project" value="UniProtKB-ARBA"/>
</dbReference>
<proteinExistence type="inferred from homology"/>
<dbReference type="SUPFAM" id="SSF47113">
    <property type="entry name" value="Histone-fold"/>
    <property type="match status" value="1"/>
</dbReference>
<accession>A0A284R193</accession>
<comment type="subcellular location">
    <subcellularLocation>
        <location evidence="1">Nucleus</location>
    </subcellularLocation>
</comment>
<evidence type="ECO:0000256" key="1">
    <source>
        <dbReference type="ARBA" id="ARBA00004123"/>
    </source>
</evidence>
<keyword evidence="5" id="KW-0539">Nucleus</keyword>
<evidence type="ECO:0000313" key="8">
    <source>
        <dbReference type="EMBL" id="SJL02494.1"/>
    </source>
</evidence>
<evidence type="ECO:0000256" key="2">
    <source>
        <dbReference type="ARBA" id="ARBA00023015"/>
    </source>
</evidence>
<dbReference type="PANTHER" id="PTHR11380:SF16">
    <property type="entry name" value="TRANSCRIPTION INITIATION PROTEIN SPT3 HOMOLOG"/>
    <property type="match status" value="1"/>
</dbReference>
<keyword evidence="9" id="KW-1185">Reference proteome</keyword>
<dbReference type="InterPro" id="IPR003195">
    <property type="entry name" value="TFIID_TAF13"/>
</dbReference>